<dbReference type="SUPFAM" id="SSF55874">
    <property type="entry name" value="ATPase domain of HSP90 chaperone/DNA topoisomerase II/histidine kinase"/>
    <property type="match status" value="1"/>
</dbReference>
<dbReference type="InterPro" id="IPR036890">
    <property type="entry name" value="HATPase_C_sf"/>
</dbReference>
<dbReference type="PROSITE" id="PS50851">
    <property type="entry name" value="CHEW"/>
    <property type="match status" value="2"/>
</dbReference>
<dbReference type="PANTHER" id="PTHR43395">
    <property type="entry name" value="SENSOR HISTIDINE KINASE CHEA"/>
    <property type="match status" value="1"/>
</dbReference>
<feature type="compositionally biased region" description="Low complexity" evidence="9">
    <location>
        <begin position="135"/>
        <end position="189"/>
    </location>
</feature>
<dbReference type="InterPro" id="IPR036641">
    <property type="entry name" value="HPT_dom_sf"/>
</dbReference>
<keyword evidence="4 8" id="KW-0597">Phosphoprotein</keyword>
<dbReference type="SMART" id="SM00387">
    <property type="entry name" value="HATPase_c"/>
    <property type="match status" value="1"/>
</dbReference>
<dbReference type="SMART" id="SM00260">
    <property type="entry name" value="CheW"/>
    <property type="match status" value="2"/>
</dbReference>
<dbReference type="SUPFAM" id="SSF47384">
    <property type="entry name" value="Homodimeric domain of signal transducing histidine kinase"/>
    <property type="match status" value="1"/>
</dbReference>
<dbReference type="InterPro" id="IPR003594">
    <property type="entry name" value="HATPase_dom"/>
</dbReference>
<organism evidence="13 14">
    <name type="scientific">Cellulomonas persica</name>
    <dbReference type="NCBI Taxonomy" id="76861"/>
    <lineage>
        <taxon>Bacteria</taxon>
        <taxon>Bacillati</taxon>
        <taxon>Actinomycetota</taxon>
        <taxon>Actinomycetes</taxon>
        <taxon>Micrococcales</taxon>
        <taxon>Cellulomonadaceae</taxon>
        <taxon>Cellulomonas</taxon>
    </lineage>
</organism>
<dbReference type="InterPro" id="IPR004358">
    <property type="entry name" value="Sig_transdc_His_kin-like_C"/>
</dbReference>
<feature type="compositionally biased region" description="Acidic residues" evidence="9">
    <location>
        <begin position="190"/>
        <end position="213"/>
    </location>
</feature>
<dbReference type="RefSeq" id="WP_146807757.1">
    <property type="nucleotide sequence ID" value="NZ_BJUA01000027.1"/>
</dbReference>
<dbReference type="InterPro" id="IPR005467">
    <property type="entry name" value="His_kinase_dom"/>
</dbReference>
<feature type="domain" description="HPt" evidence="12">
    <location>
        <begin position="1"/>
        <end position="107"/>
    </location>
</feature>
<comment type="caution">
    <text evidence="13">The sequence shown here is derived from an EMBL/GenBank/DDBJ whole genome shotgun (WGS) entry which is preliminary data.</text>
</comment>
<dbReference type="InterPro" id="IPR008207">
    <property type="entry name" value="Sig_transdc_His_kin_Hpt_dom"/>
</dbReference>
<feature type="modified residue" description="Phosphohistidine" evidence="8">
    <location>
        <position position="47"/>
    </location>
</feature>
<feature type="compositionally biased region" description="Low complexity" evidence="9">
    <location>
        <begin position="224"/>
        <end position="235"/>
    </location>
</feature>
<dbReference type="GO" id="GO:0005886">
    <property type="term" value="C:plasma membrane"/>
    <property type="evidence" value="ECO:0007669"/>
    <property type="project" value="UniProtKB-SubCell"/>
</dbReference>
<dbReference type="EC" id="2.7.13.3" evidence="3"/>
<dbReference type="CDD" id="cd16916">
    <property type="entry name" value="HATPase_CheA-like"/>
    <property type="match status" value="1"/>
</dbReference>
<dbReference type="GO" id="GO:0005737">
    <property type="term" value="C:cytoplasm"/>
    <property type="evidence" value="ECO:0007669"/>
    <property type="project" value="InterPro"/>
</dbReference>
<feature type="domain" description="CheW-like" evidence="11">
    <location>
        <begin position="673"/>
        <end position="803"/>
    </location>
</feature>
<evidence type="ECO:0000259" key="10">
    <source>
        <dbReference type="PROSITE" id="PS50109"/>
    </source>
</evidence>
<evidence type="ECO:0000256" key="3">
    <source>
        <dbReference type="ARBA" id="ARBA00012438"/>
    </source>
</evidence>
<dbReference type="InterPro" id="IPR036061">
    <property type="entry name" value="CheW-like_dom_sf"/>
</dbReference>
<dbReference type="FunFam" id="3.30.565.10:FF:000016">
    <property type="entry name" value="Chemotaxis protein CheA, putative"/>
    <property type="match status" value="1"/>
</dbReference>
<keyword evidence="5" id="KW-0808">Transferase</keyword>
<dbReference type="OrthoDB" id="9803176at2"/>
<evidence type="ECO:0000313" key="13">
    <source>
        <dbReference type="EMBL" id="GEK19397.1"/>
    </source>
</evidence>
<comment type="subcellular location">
    <subcellularLocation>
        <location evidence="2">Cell membrane</location>
    </subcellularLocation>
</comment>
<dbReference type="GO" id="GO:0006935">
    <property type="term" value="P:chemotaxis"/>
    <property type="evidence" value="ECO:0007669"/>
    <property type="project" value="InterPro"/>
</dbReference>
<accession>A0A510UXI9</accession>
<dbReference type="Pfam" id="PF01584">
    <property type="entry name" value="CheW"/>
    <property type="match status" value="2"/>
</dbReference>
<evidence type="ECO:0000256" key="5">
    <source>
        <dbReference type="ARBA" id="ARBA00022679"/>
    </source>
</evidence>
<evidence type="ECO:0000256" key="2">
    <source>
        <dbReference type="ARBA" id="ARBA00004236"/>
    </source>
</evidence>
<dbReference type="PRINTS" id="PR00344">
    <property type="entry name" value="BCTRLSENSOR"/>
</dbReference>
<dbReference type="SUPFAM" id="SSF50341">
    <property type="entry name" value="CheW-like"/>
    <property type="match status" value="2"/>
</dbReference>
<feature type="domain" description="Histidine kinase" evidence="10">
    <location>
        <begin position="257"/>
        <end position="514"/>
    </location>
</feature>
<evidence type="ECO:0000256" key="9">
    <source>
        <dbReference type="SAM" id="MobiDB-lite"/>
    </source>
</evidence>
<name>A0A510UXI9_9CELL</name>
<sequence length="826" mass="87891">MEEIDEIVHEFLVESHENLDQLDRDLVALEETPGSRELLSSVFRTIHTIKGTSGFLAFNRLERVAHVGENLLVDLRDGRRSMDQPTTDVLLLMVDTVRDLLREIERTGGEGDVDVEPAVAAITRVHDEPAGAPVAAARPTSSDPSSSDSASSDSAPSETTAAETIPSETTPAETTPADAVPAPTGAAPAEQDEPDAADDAPAEQDDTPEEAAPVDEQVPPAPTTPATTPAAARTAENGRTGLIPTPRSSEAGVPGDEIGTQRNAADSSIRVDVELLDQLMRQVGELVLTRNRISRLASSAQDVDLARSAQQLNLIASELQEGVMRTRMQPIEHVWSKMPRVVRDLAAMCGREVRLEMVGGDTELDRSLLEAVKDPLTHLVRNAVDHGIEPPEVRTAAGKPAQGLLELRASHAGGQVSVEVRDDGQGIDPDVVAAKAVAKGLRTAEQVAAMSANELLQLLFLPGFSTAEKVTNVSGRGVGMDVVRTRIEAIGGTVDVESAVGAGTVWRLRIPLTLAIMPSLSVECAGDLYALPQVHVVELVALDAQRSDSGIEYVHAAPVYRLRGELLPLVSLAGVLGVEVPQDEQPAVIAVVQADQQRFGLLVDRVLTTEEIVVTPLAARLKAIGIYSGATVLGDGRVALILDVQAIARRAISRDSELSARGGEETTAARAEVEQVLVAGIGGGRRVAMPLASVARLEHVRAEQVELVGGREVVQYRGTILPLARLDRLLGTYARESDELLLVVYTRGSRSVGLVVEEIIDIVEDEVTKHSSIDDNGLTGSTVLGEKVTELLDVRSAILAADREFYDDPAPDDVFAGLDELVGATR</sequence>
<dbReference type="InterPro" id="IPR051315">
    <property type="entry name" value="Bact_Chemotaxis_CheA"/>
</dbReference>
<dbReference type="SMART" id="SM00073">
    <property type="entry name" value="HPT"/>
    <property type="match status" value="1"/>
</dbReference>
<feature type="region of interest" description="Disordered" evidence="9">
    <location>
        <begin position="125"/>
        <end position="263"/>
    </location>
</feature>
<evidence type="ECO:0000256" key="7">
    <source>
        <dbReference type="ARBA" id="ARBA00023012"/>
    </source>
</evidence>
<dbReference type="Pfam" id="PF02895">
    <property type="entry name" value="H-kinase_dim"/>
    <property type="match status" value="1"/>
</dbReference>
<reference evidence="13 14" key="1">
    <citation type="submission" date="2019-07" db="EMBL/GenBank/DDBJ databases">
        <title>Whole genome shotgun sequence of Cellulomonas persica NBRC 101101.</title>
        <authorList>
            <person name="Hosoyama A."/>
            <person name="Uohara A."/>
            <person name="Ohji S."/>
            <person name="Ichikawa N."/>
        </authorList>
    </citation>
    <scope>NUCLEOTIDE SEQUENCE [LARGE SCALE GENOMIC DNA]</scope>
    <source>
        <strain evidence="13 14">NBRC 101101</strain>
    </source>
</reference>
<dbReference type="Pfam" id="PF01627">
    <property type="entry name" value="Hpt"/>
    <property type="match status" value="1"/>
</dbReference>
<dbReference type="PANTHER" id="PTHR43395:SF1">
    <property type="entry name" value="CHEMOTAXIS PROTEIN CHEA"/>
    <property type="match status" value="1"/>
</dbReference>
<dbReference type="Pfam" id="PF02518">
    <property type="entry name" value="HATPase_c"/>
    <property type="match status" value="1"/>
</dbReference>
<proteinExistence type="predicted"/>
<dbReference type="SMART" id="SM01231">
    <property type="entry name" value="H-kinase_dim"/>
    <property type="match status" value="1"/>
</dbReference>
<dbReference type="Gene3D" id="1.20.120.160">
    <property type="entry name" value="HPT domain"/>
    <property type="match status" value="1"/>
</dbReference>
<keyword evidence="6" id="KW-0418">Kinase</keyword>
<dbReference type="GO" id="GO:0000155">
    <property type="term" value="F:phosphorelay sensor kinase activity"/>
    <property type="evidence" value="ECO:0007669"/>
    <property type="project" value="InterPro"/>
</dbReference>
<evidence type="ECO:0000259" key="11">
    <source>
        <dbReference type="PROSITE" id="PS50851"/>
    </source>
</evidence>
<evidence type="ECO:0000313" key="14">
    <source>
        <dbReference type="Proteomes" id="UP000321386"/>
    </source>
</evidence>
<dbReference type="Gene3D" id="2.40.50.180">
    <property type="entry name" value="CheA-289, Domain 4"/>
    <property type="match status" value="1"/>
</dbReference>
<dbReference type="SUPFAM" id="SSF47226">
    <property type="entry name" value="Histidine-containing phosphotransfer domain, HPT domain"/>
    <property type="match status" value="1"/>
</dbReference>
<dbReference type="InterPro" id="IPR037006">
    <property type="entry name" value="CheA-like_homodim_sf"/>
</dbReference>
<dbReference type="InterPro" id="IPR002545">
    <property type="entry name" value="CheW-lke_dom"/>
</dbReference>
<dbReference type="PROSITE" id="PS50109">
    <property type="entry name" value="HIS_KIN"/>
    <property type="match status" value="1"/>
</dbReference>
<keyword evidence="7" id="KW-0902">Two-component regulatory system</keyword>
<gene>
    <name evidence="13" type="primary">cheA</name>
    <name evidence="13" type="ORF">CPE01_31300</name>
</gene>
<dbReference type="InterPro" id="IPR036097">
    <property type="entry name" value="HisK_dim/P_sf"/>
</dbReference>
<feature type="domain" description="CheW-like" evidence="11">
    <location>
        <begin position="516"/>
        <end position="653"/>
    </location>
</feature>
<evidence type="ECO:0000256" key="6">
    <source>
        <dbReference type="ARBA" id="ARBA00022777"/>
    </source>
</evidence>
<protein>
    <recommendedName>
        <fullName evidence="3">histidine kinase</fullName>
        <ecNumber evidence="3">2.7.13.3</ecNumber>
    </recommendedName>
</protein>
<dbReference type="InterPro" id="IPR004105">
    <property type="entry name" value="CheA-like_dim"/>
</dbReference>
<evidence type="ECO:0000256" key="1">
    <source>
        <dbReference type="ARBA" id="ARBA00000085"/>
    </source>
</evidence>
<dbReference type="AlphaFoldDB" id="A0A510UXI9"/>
<dbReference type="Proteomes" id="UP000321386">
    <property type="component" value="Unassembled WGS sequence"/>
</dbReference>
<comment type="catalytic activity">
    <reaction evidence="1">
        <text>ATP + protein L-histidine = ADP + protein N-phospho-L-histidine.</text>
        <dbReference type="EC" id="2.7.13.3"/>
    </reaction>
</comment>
<keyword evidence="14" id="KW-1185">Reference proteome</keyword>
<dbReference type="Gene3D" id="3.30.565.10">
    <property type="entry name" value="Histidine kinase-like ATPase, C-terminal domain"/>
    <property type="match status" value="1"/>
</dbReference>
<dbReference type="EMBL" id="BJUA01000027">
    <property type="protein sequence ID" value="GEK19397.1"/>
    <property type="molecule type" value="Genomic_DNA"/>
</dbReference>
<dbReference type="Gene3D" id="2.30.30.40">
    <property type="entry name" value="SH3 Domains"/>
    <property type="match status" value="1"/>
</dbReference>
<dbReference type="Gene3D" id="1.10.287.560">
    <property type="entry name" value="Histidine kinase CheA-like, homodimeric domain"/>
    <property type="match status" value="1"/>
</dbReference>
<evidence type="ECO:0000259" key="12">
    <source>
        <dbReference type="PROSITE" id="PS50894"/>
    </source>
</evidence>
<evidence type="ECO:0000256" key="4">
    <source>
        <dbReference type="ARBA" id="ARBA00022553"/>
    </source>
</evidence>
<dbReference type="CDD" id="cd00088">
    <property type="entry name" value="HPT"/>
    <property type="match status" value="1"/>
</dbReference>
<dbReference type="PROSITE" id="PS50894">
    <property type="entry name" value="HPT"/>
    <property type="match status" value="1"/>
</dbReference>
<evidence type="ECO:0000256" key="8">
    <source>
        <dbReference type="PROSITE-ProRule" id="PRU00110"/>
    </source>
</evidence>